<dbReference type="InterPro" id="IPR000477">
    <property type="entry name" value="RT_dom"/>
</dbReference>
<dbReference type="Proteomes" id="UP000783686">
    <property type="component" value="Unassembled WGS sequence"/>
</dbReference>
<feature type="domain" description="Reverse transcriptase" evidence="1">
    <location>
        <begin position="213"/>
        <end position="492"/>
    </location>
</feature>
<dbReference type="Gene3D" id="3.30.70.2630">
    <property type="match status" value="1"/>
</dbReference>
<dbReference type="EMBL" id="CAJFCW020000001">
    <property type="protein sequence ID" value="CAG9081798.1"/>
    <property type="molecule type" value="Genomic_DNA"/>
</dbReference>
<comment type="caution">
    <text evidence="2">The sequence shown here is derived from an EMBL/GenBank/DDBJ whole genome shotgun (WGS) entry which is preliminary data.</text>
</comment>
<proteinExistence type="predicted"/>
<dbReference type="SUPFAM" id="SSF56672">
    <property type="entry name" value="DNA/RNA polymerases"/>
    <property type="match status" value="1"/>
</dbReference>
<accession>A0A811JSL9</accession>
<dbReference type="AlphaFoldDB" id="A0A811JSL9"/>
<dbReference type="OrthoDB" id="5795055at2759"/>
<reference evidence="2" key="1">
    <citation type="submission" date="2020-09" db="EMBL/GenBank/DDBJ databases">
        <authorList>
            <person name="Kikuchi T."/>
        </authorList>
    </citation>
    <scope>NUCLEOTIDE SEQUENCE</scope>
    <source>
        <strain evidence="2">SH1</strain>
    </source>
</reference>
<evidence type="ECO:0000313" key="2">
    <source>
        <dbReference type="EMBL" id="CAD5206444.1"/>
    </source>
</evidence>
<keyword evidence="3" id="KW-1185">Reference proteome</keyword>
<gene>
    <name evidence="2" type="ORF">BOKJ2_LOCUS1128</name>
</gene>
<evidence type="ECO:0000259" key="1">
    <source>
        <dbReference type="PROSITE" id="PS50878"/>
    </source>
</evidence>
<dbReference type="InterPro" id="IPR043502">
    <property type="entry name" value="DNA/RNA_pol_sf"/>
</dbReference>
<sequence>MRTRKRHCKGKTWASSSDKPNLKDFLEKNRAVIFSSGFEVDVTILFGSKFCSELKSRLPESYDNLLRCSEKLKQRINGFRLGRLMKDTMVKELKIVTYGQLKYFFCKTMALLFGDYLLSTSESQNLAGICASALLGNVGADEFEVTLFKQRLSFCDQLPVKCRFNVRSNVFSFVYLFLMKIARKTFYFTKNRCEQRVLYLKHLWQKAIAEGLHKSGAVFVEDATNGRKLHVIPKRGGCRPVVSGFGRSEKDTMAIVATVLEVLIDRTGSSADIRLKSFPQFFESYKIFIDRNKENQLFWGTADITNCFGSVNLEKLKQRLRQLLFPERTFYVGKGLVTKNARGKVIYRAGVTRTGIQNTLQKLKARTLFIREVKTGDAYNIIINEALGQTFDFKNKKLKFSDGLLQGHPLSPVLTQFWLSLFENRIGPVTDQLFIKRYVDDYLLVGTDKTSIVKVLEYLNSQKILNWDNVKVDFEYDLCASADLIRWCGFVFDKTDNHVSIDYQRYKDKTFCYPLFPSPNQRLALSAFQRSLGYTVSYYVAIFRKCLRQSLNQNSDINRFVYFIYKAVFGRLLAKHRLETKQKNTETDETRNWKSGQIIKKGYGNGRRDWRQSDLTGVAWNVCVCMNV</sequence>
<evidence type="ECO:0000313" key="3">
    <source>
        <dbReference type="Proteomes" id="UP000614601"/>
    </source>
</evidence>
<name>A0A811JSL9_9BILA</name>
<protein>
    <recommendedName>
        <fullName evidence="1">Reverse transcriptase domain-containing protein</fullName>
    </recommendedName>
</protein>
<organism evidence="2 3">
    <name type="scientific">Bursaphelenchus okinawaensis</name>
    <dbReference type="NCBI Taxonomy" id="465554"/>
    <lineage>
        <taxon>Eukaryota</taxon>
        <taxon>Metazoa</taxon>
        <taxon>Ecdysozoa</taxon>
        <taxon>Nematoda</taxon>
        <taxon>Chromadorea</taxon>
        <taxon>Rhabditida</taxon>
        <taxon>Tylenchina</taxon>
        <taxon>Tylenchomorpha</taxon>
        <taxon>Aphelenchoidea</taxon>
        <taxon>Aphelenchoididae</taxon>
        <taxon>Bursaphelenchus</taxon>
    </lineage>
</organism>
<dbReference type="Proteomes" id="UP000614601">
    <property type="component" value="Unassembled WGS sequence"/>
</dbReference>
<dbReference type="EMBL" id="CAJFDH010000001">
    <property type="protein sequence ID" value="CAD5206444.1"/>
    <property type="molecule type" value="Genomic_DNA"/>
</dbReference>
<dbReference type="PROSITE" id="PS50878">
    <property type="entry name" value="RT_POL"/>
    <property type="match status" value="1"/>
</dbReference>